<keyword evidence="6 10" id="KW-1133">Transmembrane helix</keyword>
<dbReference type="GO" id="GO:0009986">
    <property type="term" value="C:cell surface"/>
    <property type="evidence" value="ECO:0007669"/>
    <property type="project" value="UniProtKB-SubCell"/>
</dbReference>
<comment type="similarity">
    <text evidence="9">Belongs to the ComGC family.</text>
</comment>
<evidence type="ECO:0000313" key="11">
    <source>
        <dbReference type="EMBL" id="XCJ16499.1"/>
    </source>
</evidence>
<evidence type="ECO:0000256" key="5">
    <source>
        <dbReference type="ARBA" id="ARBA00022692"/>
    </source>
</evidence>
<evidence type="ECO:0000256" key="10">
    <source>
        <dbReference type="SAM" id="Phobius"/>
    </source>
</evidence>
<dbReference type="InterPro" id="IPR045584">
    <property type="entry name" value="Pilin-like"/>
</dbReference>
<evidence type="ECO:0000256" key="8">
    <source>
        <dbReference type="ARBA" id="ARBA00023287"/>
    </source>
</evidence>
<organism evidence="11">
    <name type="scientific">Sporolactobacillus sp. Y61</name>
    <dbReference type="NCBI Taxonomy" id="3160863"/>
    <lineage>
        <taxon>Bacteria</taxon>
        <taxon>Bacillati</taxon>
        <taxon>Bacillota</taxon>
        <taxon>Bacilli</taxon>
        <taxon>Bacillales</taxon>
        <taxon>Sporolactobacillaceae</taxon>
        <taxon>Sporolactobacillus</taxon>
    </lineage>
</organism>
<dbReference type="InterPro" id="IPR016940">
    <property type="entry name" value="ComGC"/>
</dbReference>
<keyword evidence="8" id="KW-0178">Competence</keyword>
<keyword evidence="5 10" id="KW-0812">Transmembrane</keyword>
<reference evidence="11" key="1">
    <citation type="submission" date="2024-06" db="EMBL/GenBank/DDBJ databases">
        <authorList>
            <person name="Fan A."/>
            <person name="Zhang F.Y."/>
            <person name="Zhang L."/>
        </authorList>
    </citation>
    <scope>NUCLEOTIDE SEQUENCE</scope>
    <source>
        <strain evidence="11">Y61</strain>
    </source>
</reference>
<dbReference type="GO" id="GO:0015628">
    <property type="term" value="P:protein secretion by the type II secretion system"/>
    <property type="evidence" value="ECO:0007669"/>
    <property type="project" value="InterPro"/>
</dbReference>
<keyword evidence="4" id="KW-0488">Methylation</keyword>
<dbReference type="GO" id="GO:0030420">
    <property type="term" value="P:establishment of competence for transformation"/>
    <property type="evidence" value="ECO:0007669"/>
    <property type="project" value="UniProtKB-KW"/>
</dbReference>
<dbReference type="RefSeq" id="WP_353947994.1">
    <property type="nucleotide sequence ID" value="NZ_CP159510.1"/>
</dbReference>
<evidence type="ECO:0000256" key="7">
    <source>
        <dbReference type="ARBA" id="ARBA00023136"/>
    </source>
</evidence>
<name>A0AAU8IDM6_9BACL</name>
<dbReference type="GO" id="GO:0015627">
    <property type="term" value="C:type II protein secretion system complex"/>
    <property type="evidence" value="ECO:0007669"/>
    <property type="project" value="InterPro"/>
</dbReference>
<evidence type="ECO:0000256" key="9">
    <source>
        <dbReference type="ARBA" id="ARBA00043982"/>
    </source>
</evidence>
<dbReference type="PRINTS" id="PR00813">
    <property type="entry name" value="BCTERIALGSPG"/>
</dbReference>
<sequence length="112" mass="12057">MLNKVRQLVLTTQRGFTLIEMMVVLMIISILLLIAVPQMTKTQGVVQNKGTEATVELVQAQVAAYKMDHDGALPPDLDTLITEGYLDTVTTPDGAALTYDATTGDVHAPVSD</sequence>
<dbReference type="PROSITE" id="PS00409">
    <property type="entry name" value="PROKAR_NTER_METHYL"/>
    <property type="match status" value="1"/>
</dbReference>
<accession>A0AAU8IDM6</accession>
<evidence type="ECO:0000256" key="1">
    <source>
        <dbReference type="ARBA" id="ARBA00004162"/>
    </source>
</evidence>
<feature type="transmembrane region" description="Helical" evidence="10">
    <location>
        <begin position="15"/>
        <end position="36"/>
    </location>
</feature>
<proteinExistence type="inferred from homology"/>
<dbReference type="NCBIfam" id="TIGR02532">
    <property type="entry name" value="IV_pilin_GFxxxE"/>
    <property type="match status" value="1"/>
</dbReference>
<dbReference type="InterPro" id="IPR012902">
    <property type="entry name" value="N_methyl_site"/>
</dbReference>
<comment type="subcellular location">
    <subcellularLocation>
        <location evidence="1">Cell membrane</location>
        <topology evidence="1">Single-pass membrane protein</topology>
    </subcellularLocation>
    <subcellularLocation>
        <location evidence="2">Cell surface</location>
    </subcellularLocation>
</comment>
<gene>
    <name evidence="11" type="primary">comGC</name>
    <name evidence="11" type="ORF">ABNN70_12665</name>
</gene>
<evidence type="ECO:0000256" key="2">
    <source>
        <dbReference type="ARBA" id="ARBA00004241"/>
    </source>
</evidence>
<dbReference type="Pfam" id="PF07963">
    <property type="entry name" value="N_methyl"/>
    <property type="match status" value="1"/>
</dbReference>
<keyword evidence="7 10" id="KW-0472">Membrane</keyword>
<dbReference type="NCBIfam" id="NF040999">
    <property type="entry name" value="pilin_ComGC"/>
    <property type="match status" value="1"/>
</dbReference>
<dbReference type="GO" id="GO:0005886">
    <property type="term" value="C:plasma membrane"/>
    <property type="evidence" value="ECO:0007669"/>
    <property type="project" value="UniProtKB-SubCell"/>
</dbReference>
<dbReference type="InterPro" id="IPR000983">
    <property type="entry name" value="Bac_GSPG_pilin"/>
</dbReference>
<dbReference type="SUPFAM" id="SSF54523">
    <property type="entry name" value="Pili subunits"/>
    <property type="match status" value="1"/>
</dbReference>
<dbReference type="EMBL" id="CP159510">
    <property type="protein sequence ID" value="XCJ16499.1"/>
    <property type="molecule type" value="Genomic_DNA"/>
</dbReference>
<evidence type="ECO:0000256" key="3">
    <source>
        <dbReference type="ARBA" id="ARBA00022475"/>
    </source>
</evidence>
<evidence type="ECO:0000256" key="6">
    <source>
        <dbReference type="ARBA" id="ARBA00022989"/>
    </source>
</evidence>
<dbReference type="Gene3D" id="3.30.700.10">
    <property type="entry name" value="Glycoprotein, Type 4 Pilin"/>
    <property type="match status" value="1"/>
</dbReference>
<protein>
    <submittedName>
        <fullName evidence="11">Competence type IV pilus major pilin ComGC</fullName>
    </submittedName>
</protein>
<evidence type="ECO:0000256" key="4">
    <source>
        <dbReference type="ARBA" id="ARBA00022481"/>
    </source>
</evidence>
<keyword evidence="3" id="KW-1003">Cell membrane</keyword>
<dbReference type="AlphaFoldDB" id="A0AAU8IDM6"/>